<accession>A0A1C2DIB7</accession>
<comment type="caution">
    <text evidence="3">The sequence shown here is derived from an EMBL/GenBank/DDBJ whole genome shotgun (WGS) entry which is preliminary data.</text>
</comment>
<feature type="region of interest" description="Disordered" evidence="1">
    <location>
        <begin position="184"/>
        <end position="212"/>
    </location>
</feature>
<dbReference type="RefSeq" id="WP_024923746.1">
    <property type="nucleotide sequence ID" value="NZ_MDEO01000035.1"/>
</dbReference>
<feature type="signal peptide" evidence="2">
    <location>
        <begin position="1"/>
        <end position="23"/>
    </location>
</feature>
<dbReference type="STRING" id="1566387.QV13_18845"/>
<sequence length="347" mass="37542">MKSPLFAATAVLGLATLSQAAMAAEPPYLDDRSDAANVVRSLYNAINRHEYARAWDYFGETKPAKDFDAFAKGYESTEAVEVTTGMPASEGAAGSIFYTLPVAIRAVDKSGNGKVFAGCYTLRQVNAQIQSPPFSPIRIEKGALKLSDKELQNALPDSCGEGPALPKQDAVLEKAKKAFLASYGDQCDPEAPGGGAKTGEPSDHTITYKPSDSEPDKTVRLFRFFCSMAAYNESSVYYVSEDGQSVSQLQFAVPELDIRYENGDTEGKVEHIGITGLRTTDQLINADYDENAHTIVSHDKWRGVGDASSTGTYLFRNGVFGLVQYDVDASYDGEINPQTVLDYNTAP</sequence>
<reference evidence="3 4" key="1">
    <citation type="submission" date="2016-08" db="EMBL/GenBank/DDBJ databases">
        <title>Whole genome sequence of Mesorhizobium sp. strain UASWS1009 isolated from industrial sewage.</title>
        <authorList>
            <person name="Crovadore J."/>
            <person name="Calmin G."/>
            <person name="Chablais R."/>
            <person name="Cochard B."/>
            <person name="Lefort F."/>
        </authorList>
    </citation>
    <scope>NUCLEOTIDE SEQUENCE [LARGE SCALE GENOMIC DNA]</scope>
    <source>
        <strain evidence="3 4">UASWS1009</strain>
    </source>
</reference>
<protein>
    <submittedName>
        <fullName evidence="3">DUF1176 domain-containing protein</fullName>
    </submittedName>
</protein>
<dbReference type="Proteomes" id="UP000094412">
    <property type="component" value="Unassembled WGS sequence"/>
</dbReference>
<evidence type="ECO:0000256" key="1">
    <source>
        <dbReference type="SAM" id="MobiDB-lite"/>
    </source>
</evidence>
<dbReference type="EMBL" id="MDEO01000035">
    <property type="protein sequence ID" value="OCX14519.1"/>
    <property type="molecule type" value="Genomic_DNA"/>
</dbReference>
<evidence type="ECO:0000256" key="2">
    <source>
        <dbReference type="SAM" id="SignalP"/>
    </source>
</evidence>
<dbReference type="Pfam" id="PF06674">
    <property type="entry name" value="DUF1176"/>
    <property type="match status" value="1"/>
</dbReference>
<evidence type="ECO:0000313" key="4">
    <source>
        <dbReference type="Proteomes" id="UP000094412"/>
    </source>
</evidence>
<organism evidence="3 4">
    <name type="scientific">Mesorhizobium hungaricum</name>
    <dbReference type="NCBI Taxonomy" id="1566387"/>
    <lineage>
        <taxon>Bacteria</taxon>
        <taxon>Pseudomonadati</taxon>
        <taxon>Pseudomonadota</taxon>
        <taxon>Alphaproteobacteria</taxon>
        <taxon>Hyphomicrobiales</taxon>
        <taxon>Phyllobacteriaceae</taxon>
        <taxon>Mesorhizobium</taxon>
    </lineage>
</organism>
<keyword evidence="2" id="KW-0732">Signal</keyword>
<evidence type="ECO:0000313" key="3">
    <source>
        <dbReference type="EMBL" id="OCX14519.1"/>
    </source>
</evidence>
<gene>
    <name evidence="3" type="ORF">QV13_18845</name>
</gene>
<proteinExistence type="predicted"/>
<dbReference type="OrthoDB" id="7863791at2"/>
<name>A0A1C2DIB7_9HYPH</name>
<feature type="chain" id="PRO_5008659336" evidence="2">
    <location>
        <begin position="24"/>
        <end position="347"/>
    </location>
</feature>
<keyword evidence="4" id="KW-1185">Reference proteome</keyword>
<dbReference type="InterPro" id="IPR009560">
    <property type="entry name" value="DUF1176"/>
</dbReference>
<dbReference type="AlphaFoldDB" id="A0A1C2DIB7"/>